<keyword evidence="1" id="KW-0472">Membrane</keyword>
<dbReference type="AlphaFoldDB" id="A0A3B0Z5U1"/>
<name>A0A3B0Z5U1_9ZZZZ</name>
<feature type="transmembrane region" description="Helical" evidence="1">
    <location>
        <begin position="96"/>
        <end position="121"/>
    </location>
</feature>
<evidence type="ECO:0008006" key="3">
    <source>
        <dbReference type="Google" id="ProtNLM"/>
    </source>
</evidence>
<gene>
    <name evidence="2" type="ORF">MNBD_GAMMA12-708</name>
</gene>
<organism evidence="2">
    <name type="scientific">hydrothermal vent metagenome</name>
    <dbReference type="NCBI Taxonomy" id="652676"/>
    <lineage>
        <taxon>unclassified sequences</taxon>
        <taxon>metagenomes</taxon>
        <taxon>ecological metagenomes</taxon>
    </lineage>
</organism>
<feature type="transmembrane region" description="Helical" evidence="1">
    <location>
        <begin position="177"/>
        <end position="197"/>
    </location>
</feature>
<sequence length="277" mass="30515">MGQQIGPRKVEPGSWRKWSQQALALQSRLKMANVILSILCVAYYMWLVQIDNLILTVLSMLVAAPVSLSLFILLAARADKRKILPSGQHWRITIRVLGLGLVNWGILILVFFSLFMLGYLISEAFNLSLQGTGSSAAAVVAERVGNVITNPYLFLAALVYAIIPLAAWYAQSLMPYVSIWFVLMLVIASPANIVQAYKLSWQAEQLNWSEVNSLSMLALILLSVILVSGGILAVVILPYLGSLMYVSYRDVFLAEGENSKIVTSSIPLTSPERKLAN</sequence>
<evidence type="ECO:0000256" key="1">
    <source>
        <dbReference type="SAM" id="Phobius"/>
    </source>
</evidence>
<dbReference type="EMBL" id="UOFL01000222">
    <property type="protein sequence ID" value="VAW81629.1"/>
    <property type="molecule type" value="Genomic_DNA"/>
</dbReference>
<feature type="transmembrane region" description="Helical" evidence="1">
    <location>
        <begin position="53"/>
        <end position="75"/>
    </location>
</feature>
<protein>
    <recommendedName>
        <fullName evidence="3">Transmembrane protein</fullName>
    </recommendedName>
</protein>
<feature type="transmembrane region" description="Helical" evidence="1">
    <location>
        <begin position="152"/>
        <end position="170"/>
    </location>
</feature>
<proteinExistence type="predicted"/>
<evidence type="ECO:0000313" key="2">
    <source>
        <dbReference type="EMBL" id="VAW81629.1"/>
    </source>
</evidence>
<feature type="transmembrane region" description="Helical" evidence="1">
    <location>
        <begin position="29"/>
        <end position="47"/>
    </location>
</feature>
<reference evidence="2" key="1">
    <citation type="submission" date="2018-06" db="EMBL/GenBank/DDBJ databases">
        <authorList>
            <person name="Zhirakovskaya E."/>
        </authorList>
    </citation>
    <scope>NUCLEOTIDE SEQUENCE</scope>
</reference>
<feature type="transmembrane region" description="Helical" evidence="1">
    <location>
        <begin position="217"/>
        <end position="240"/>
    </location>
</feature>
<keyword evidence="1" id="KW-0812">Transmembrane</keyword>
<accession>A0A3B0Z5U1</accession>
<keyword evidence="1" id="KW-1133">Transmembrane helix</keyword>